<evidence type="ECO:0000313" key="3">
    <source>
        <dbReference type="Proteomes" id="UP000270795"/>
    </source>
</evidence>
<proteinExistence type="predicted"/>
<evidence type="ECO:0000313" key="2">
    <source>
        <dbReference type="EMBL" id="RMV05618.1"/>
    </source>
</evidence>
<dbReference type="Proteomes" id="UP000270795">
    <property type="component" value="Unassembled WGS sequence"/>
</dbReference>
<protein>
    <submittedName>
        <fullName evidence="2">Gluconate transporter protein</fullName>
    </submittedName>
</protein>
<organism evidence="2 3">
    <name type="scientific">Pseudomonas savastanoi</name>
    <name type="common">Pseudomonas syringae pv. savastanoi</name>
    <dbReference type="NCBI Taxonomy" id="29438"/>
    <lineage>
        <taxon>Bacteria</taxon>
        <taxon>Pseudomonadati</taxon>
        <taxon>Pseudomonadota</taxon>
        <taxon>Gammaproteobacteria</taxon>
        <taxon>Pseudomonadales</taxon>
        <taxon>Pseudomonadaceae</taxon>
        <taxon>Pseudomonas</taxon>
    </lineage>
</organism>
<dbReference type="AlphaFoldDB" id="A0A3M5ZGC6"/>
<comment type="caution">
    <text evidence="2">The sequence shown here is derived from an EMBL/GenBank/DDBJ whole genome shotgun (WGS) entry which is preliminary data.</text>
</comment>
<reference evidence="2 3" key="1">
    <citation type="submission" date="2018-08" db="EMBL/GenBank/DDBJ databases">
        <title>Recombination of ecologically and evolutionarily significant loci maintains genetic cohesion in the Pseudomonas syringae species complex.</title>
        <authorList>
            <person name="Dillon M."/>
            <person name="Thakur S."/>
            <person name="Almeida R.N.D."/>
            <person name="Weir B.S."/>
            <person name="Guttman D.S."/>
        </authorList>
    </citation>
    <scope>NUCLEOTIDE SEQUENCE [LARGE SCALE GENOMIC DNA]</scope>
    <source>
        <strain evidence="2 3">ICMP 11899</strain>
    </source>
</reference>
<sequence length="45" mass="4690">MMSSVNKPQHGGKTPTPDKGVSAEDSAVLRTHDINVGAVNSSLKQ</sequence>
<accession>A0A3M5ZGC6</accession>
<feature type="region of interest" description="Disordered" evidence="1">
    <location>
        <begin position="1"/>
        <end position="45"/>
    </location>
</feature>
<evidence type="ECO:0000256" key="1">
    <source>
        <dbReference type="SAM" id="MobiDB-lite"/>
    </source>
</evidence>
<dbReference type="EMBL" id="RBUM01000612">
    <property type="protein sequence ID" value="RMV05618.1"/>
    <property type="molecule type" value="Genomic_DNA"/>
</dbReference>
<gene>
    <name evidence="2" type="ORF">ALP17_03516</name>
</gene>
<name>A0A3M5ZGC6_PSESS</name>